<dbReference type="OMA" id="DSICHAR"/>
<organism evidence="2">
    <name type="scientific">Serpula lacrymans var. lacrymans (strain S7.3)</name>
    <name type="common">Dry rot fungus</name>
    <dbReference type="NCBI Taxonomy" id="936435"/>
    <lineage>
        <taxon>Eukaryota</taxon>
        <taxon>Fungi</taxon>
        <taxon>Dikarya</taxon>
        <taxon>Basidiomycota</taxon>
        <taxon>Agaricomycotina</taxon>
        <taxon>Agaricomycetes</taxon>
        <taxon>Agaricomycetidae</taxon>
        <taxon>Boletales</taxon>
        <taxon>Coniophorineae</taxon>
        <taxon>Serpulaceae</taxon>
        <taxon>Serpula</taxon>
    </lineage>
</organism>
<evidence type="ECO:0008006" key="3">
    <source>
        <dbReference type="Google" id="ProtNLM"/>
    </source>
</evidence>
<dbReference type="EMBL" id="GL945475">
    <property type="protein sequence ID" value="EGO03641.1"/>
    <property type="molecule type" value="Genomic_DNA"/>
</dbReference>
<accession>F8PKZ7</accession>
<dbReference type="InParanoid" id="F8PKZ7"/>
<reference evidence="2" key="1">
    <citation type="journal article" date="2011" name="Science">
        <title>The plant cell wall-decomposing machinery underlies the functional diversity of forest fungi.</title>
        <authorList>
            <person name="Eastwood D.C."/>
            <person name="Floudas D."/>
            <person name="Binder M."/>
            <person name="Majcherczyk A."/>
            <person name="Schneider P."/>
            <person name="Aerts A."/>
            <person name="Asiegbu F.O."/>
            <person name="Baker S.E."/>
            <person name="Barry K."/>
            <person name="Bendiksby M."/>
            <person name="Blumentritt M."/>
            <person name="Coutinho P.M."/>
            <person name="Cullen D."/>
            <person name="de Vries R.P."/>
            <person name="Gathman A."/>
            <person name="Goodell B."/>
            <person name="Henrissat B."/>
            <person name="Ihrmark K."/>
            <person name="Kauserud H."/>
            <person name="Kohler A."/>
            <person name="LaButti K."/>
            <person name="Lapidus A."/>
            <person name="Lavin J.L."/>
            <person name="Lee Y.-H."/>
            <person name="Lindquist E."/>
            <person name="Lilly W."/>
            <person name="Lucas S."/>
            <person name="Morin E."/>
            <person name="Murat C."/>
            <person name="Oguiza J.A."/>
            <person name="Park J."/>
            <person name="Pisabarro A.G."/>
            <person name="Riley R."/>
            <person name="Rosling A."/>
            <person name="Salamov A."/>
            <person name="Schmidt O."/>
            <person name="Schmutz J."/>
            <person name="Skrede I."/>
            <person name="Stenlid J."/>
            <person name="Wiebenga A."/>
            <person name="Xie X."/>
            <person name="Kuees U."/>
            <person name="Hibbett D.S."/>
            <person name="Hoffmeister D."/>
            <person name="Hoegberg N."/>
            <person name="Martin F."/>
            <person name="Grigoriev I.V."/>
            <person name="Watkinson S.C."/>
        </authorList>
    </citation>
    <scope>NUCLEOTIDE SEQUENCE [LARGE SCALE GENOMIC DNA]</scope>
    <source>
        <strain evidence="2">strain S7.3</strain>
    </source>
</reference>
<feature type="non-terminal residue" evidence="1">
    <location>
        <position position="1"/>
    </location>
</feature>
<proteinExistence type="predicted"/>
<dbReference type="OrthoDB" id="2668963at2759"/>
<feature type="non-terminal residue" evidence="1">
    <location>
        <position position="56"/>
    </location>
</feature>
<sequence>YCLELGHWGFSLNHQCLKEHVDEVLKARLGNQFPFNGVGKNWTDRFVEEHSDMVGS</sequence>
<dbReference type="AlphaFoldDB" id="F8PKZ7"/>
<protein>
    <recommendedName>
        <fullName evidence="3">HTH CENPB-type domain-containing protein</fullName>
    </recommendedName>
</protein>
<keyword evidence="2" id="KW-1185">Reference proteome</keyword>
<dbReference type="Proteomes" id="UP000008063">
    <property type="component" value="Unassembled WGS sequence"/>
</dbReference>
<evidence type="ECO:0000313" key="2">
    <source>
        <dbReference type="Proteomes" id="UP000008063"/>
    </source>
</evidence>
<gene>
    <name evidence="1" type="ORF">SERLA73DRAFT_29186</name>
</gene>
<dbReference type="HOGENOM" id="CLU_076148_4_0_1"/>
<name>F8PKZ7_SERL3</name>
<evidence type="ECO:0000313" key="1">
    <source>
        <dbReference type="EMBL" id="EGO03641.1"/>
    </source>
</evidence>